<accession>A0ABS1IWP5</accession>
<evidence type="ECO:0000256" key="1">
    <source>
        <dbReference type="ARBA" id="ARBA00023015"/>
    </source>
</evidence>
<evidence type="ECO:0000313" key="6">
    <source>
        <dbReference type="Proteomes" id="UP000604730"/>
    </source>
</evidence>
<comment type="caution">
    <text evidence="5">The sequence shown here is derived from an EMBL/GenBank/DDBJ whole genome shotgun (WGS) entry which is preliminary data.</text>
</comment>
<feature type="domain" description="HTH araC/xylS-type" evidence="4">
    <location>
        <begin position="197"/>
        <end position="295"/>
    </location>
</feature>
<dbReference type="InterPro" id="IPR014710">
    <property type="entry name" value="RmlC-like_jellyroll"/>
</dbReference>
<dbReference type="InterPro" id="IPR018060">
    <property type="entry name" value="HTH_AraC"/>
</dbReference>
<keyword evidence="6" id="KW-1185">Reference proteome</keyword>
<dbReference type="PANTHER" id="PTHR43280:SF28">
    <property type="entry name" value="HTH-TYPE TRANSCRIPTIONAL ACTIVATOR RHAS"/>
    <property type="match status" value="1"/>
</dbReference>
<dbReference type="SUPFAM" id="SSF51215">
    <property type="entry name" value="Regulatory protein AraC"/>
    <property type="match status" value="1"/>
</dbReference>
<dbReference type="SUPFAM" id="SSF46689">
    <property type="entry name" value="Homeodomain-like"/>
    <property type="match status" value="2"/>
</dbReference>
<dbReference type="Pfam" id="PF07883">
    <property type="entry name" value="Cupin_2"/>
    <property type="match status" value="1"/>
</dbReference>
<organism evidence="5 6">
    <name type="scientific">Catonella massiliensis</name>
    <dbReference type="NCBI Taxonomy" id="2799636"/>
    <lineage>
        <taxon>Bacteria</taxon>
        <taxon>Bacillati</taxon>
        <taxon>Bacillota</taxon>
        <taxon>Clostridia</taxon>
        <taxon>Lachnospirales</taxon>
        <taxon>Lachnospiraceae</taxon>
        <taxon>Catonella</taxon>
    </lineage>
</organism>
<dbReference type="InterPro" id="IPR013096">
    <property type="entry name" value="Cupin_2"/>
</dbReference>
<dbReference type="PROSITE" id="PS00041">
    <property type="entry name" value="HTH_ARAC_FAMILY_1"/>
    <property type="match status" value="1"/>
</dbReference>
<reference evidence="5 6" key="1">
    <citation type="submission" date="2021-01" db="EMBL/GenBank/DDBJ databases">
        <title>Isolation and description of Catonella massiliensis sp. nov., a novel Catonella species, isolated from a stable periodontitis subject.</title>
        <authorList>
            <person name="Antezack A."/>
            <person name="Boxberger M."/>
            <person name="La Scola B."/>
            <person name="Monnet-Corti V."/>
        </authorList>
    </citation>
    <scope>NUCLEOTIDE SEQUENCE [LARGE SCALE GENOMIC DNA]</scope>
    <source>
        <strain evidence="5 6">Marseille-Q4567</strain>
    </source>
</reference>
<keyword evidence="1" id="KW-0805">Transcription regulation</keyword>
<dbReference type="InterPro" id="IPR009057">
    <property type="entry name" value="Homeodomain-like_sf"/>
</dbReference>
<gene>
    <name evidence="5" type="ORF">JJN12_00685</name>
</gene>
<name>A0ABS1IWP5_9FIRM</name>
<evidence type="ECO:0000313" key="5">
    <source>
        <dbReference type="EMBL" id="MBK5896306.1"/>
    </source>
</evidence>
<dbReference type="Pfam" id="PF12833">
    <property type="entry name" value="HTH_18"/>
    <property type="match status" value="1"/>
</dbReference>
<keyword evidence="3" id="KW-0804">Transcription</keyword>
<sequence>MSKKKNTVIELRYYEKPIKEPVLAMLGESWIREYGKDTNGEMINNLHFHNLMEIGCCISGEGEMILDGESKKYKAGNFTIIPINFPHNTVSKKGTKSYWEYIFCDPEDILNRAFPNNRPFVESTLKRLNSKVYFCHSEKEPELYSVIKSIFEEMRNKKAYYCEKTIMLCNSLFFEVARKNTSDTSAETEYRDMSVISAAISYIGKNYAKPIRIKDVADSCNMSETNFRRLFSAYMGRTPLEYFNLIRINKACELIKSTLYSMEDIAMKVGYSQMSTFNRNFKKIIGESPYRWKRNPANFESKLLKASVSTKKGW</sequence>
<dbReference type="SMART" id="SM00342">
    <property type="entry name" value="HTH_ARAC"/>
    <property type="match status" value="1"/>
</dbReference>
<evidence type="ECO:0000256" key="3">
    <source>
        <dbReference type="ARBA" id="ARBA00023163"/>
    </source>
</evidence>
<dbReference type="Gene3D" id="2.60.120.10">
    <property type="entry name" value="Jelly Rolls"/>
    <property type="match status" value="1"/>
</dbReference>
<dbReference type="RefSeq" id="WP_208427891.1">
    <property type="nucleotide sequence ID" value="NZ_JAEPRJ010000001.1"/>
</dbReference>
<dbReference type="PANTHER" id="PTHR43280">
    <property type="entry name" value="ARAC-FAMILY TRANSCRIPTIONAL REGULATOR"/>
    <property type="match status" value="1"/>
</dbReference>
<proteinExistence type="predicted"/>
<evidence type="ECO:0000259" key="4">
    <source>
        <dbReference type="PROSITE" id="PS01124"/>
    </source>
</evidence>
<dbReference type="InterPro" id="IPR037923">
    <property type="entry name" value="HTH-like"/>
</dbReference>
<keyword evidence="2" id="KW-0238">DNA-binding</keyword>
<dbReference type="EMBL" id="JAEPRJ010000001">
    <property type="protein sequence ID" value="MBK5896306.1"/>
    <property type="molecule type" value="Genomic_DNA"/>
</dbReference>
<dbReference type="Gene3D" id="1.10.10.60">
    <property type="entry name" value="Homeodomain-like"/>
    <property type="match status" value="2"/>
</dbReference>
<dbReference type="PROSITE" id="PS01124">
    <property type="entry name" value="HTH_ARAC_FAMILY_2"/>
    <property type="match status" value="1"/>
</dbReference>
<protein>
    <submittedName>
        <fullName evidence="5">Helix-turn-helix transcriptional regulator</fullName>
    </submittedName>
</protein>
<dbReference type="InterPro" id="IPR018062">
    <property type="entry name" value="HTH_AraC-typ_CS"/>
</dbReference>
<evidence type="ECO:0000256" key="2">
    <source>
        <dbReference type="ARBA" id="ARBA00023125"/>
    </source>
</evidence>
<dbReference type="Proteomes" id="UP000604730">
    <property type="component" value="Unassembled WGS sequence"/>
</dbReference>